<dbReference type="PANTHER" id="PTHR36512">
    <property type="entry name" value="D-AMINOPEPTIDASE"/>
    <property type="match status" value="1"/>
</dbReference>
<dbReference type="InterPro" id="IPR016117">
    <property type="entry name" value="ArgJ-like_dom_sf"/>
</dbReference>
<evidence type="ECO:0000256" key="1">
    <source>
        <dbReference type="ARBA" id="ARBA00007068"/>
    </source>
</evidence>
<dbReference type="CDD" id="cd02253">
    <property type="entry name" value="DmpA"/>
    <property type="match status" value="1"/>
</dbReference>
<protein>
    <submittedName>
        <fullName evidence="2">S58 family peptidase</fullName>
    </submittedName>
</protein>
<reference evidence="2 3" key="1">
    <citation type="submission" date="2019-01" db="EMBL/GenBank/DDBJ databases">
        <authorList>
            <person name="Chen W.-M."/>
        </authorList>
    </citation>
    <scope>NUCLEOTIDE SEQUENCE [LARGE SCALE GENOMIC DNA]</scope>
    <source>
        <strain evidence="2 3">ICH-3</strain>
    </source>
</reference>
<gene>
    <name evidence="2" type="ORF">ENE75_10590</name>
</gene>
<keyword evidence="3" id="KW-1185">Reference proteome</keyword>
<dbReference type="Pfam" id="PF03576">
    <property type="entry name" value="Peptidase_S58"/>
    <property type="match status" value="1"/>
</dbReference>
<dbReference type="SUPFAM" id="SSF56266">
    <property type="entry name" value="DmpA/ArgJ-like"/>
    <property type="match status" value="1"/>
</dbReference>
<dbReference type="Proteomes" id="UP000288178">
    <property type="component" value="Unassembled WGS sequence"/>
</dbReference>
<dbReference type="PANTHER" id="PTHR36512:SF3">
    <property type="entry name" value="BLR5678 PROTEIN"/>
    <property type="match status" value="1"/>
</dbReference>
<accession>A0A3S3SC63</accession>
<proteinExistence type="inferred from homology"/>
<dbReference type="GO" id="GO:0004177">
    <property type="term" value="F:aminopeptidase activity"/>
    <property type="evidence" value="ECO:0007669"/>
    <property type="project" value="TreeGrafter"/>
</dbReference>
<dbReference type="Gene3D" id="3.60.70.12">
    <property type="entry name" value="L-amino peptidase D-ALA esterase/amidase"/>
    <property type="match status" value="1"/>
</dbReference>
<evidence type="ECO:0000313" key="2">
    <source>
        <dbReference type="EMBL" id="RVT51285.1"/>
    </source>
</evidence>
<dbReference type="OrthoDB" id="9770388at2"/>
<organism evidence="2 3">
    <name type="scientific">Rubrivivax albus</name>
    <dbReference type="NCBI Taxonomy" id="2499835"/>
    <lineage>
        <taxon>Bacteria</taxon>
        <taxon>Pseudomonadati</taxon>
        <taxon>Pseudomonadota</taxon>
        <taxon>Betaproteobacteria</taxon>
        <taxon>Burkholderiales</taxon>
        <taxon>Sphaerotilaceae</taxon>
        <taxon>Rubrivivax</taxon>
    </lineage>
</organism>
<dbReference type="EMBL" id="SACT01000003">
    <property type="protein sequence ID" value="RVT51285.1"/>
    <property type="molecule type" value="Genomic_DNA"/>
</dbReference>
<evidence type="ECO:0000313" key="3">
    <source>
        <dbReference type="Proteomes" id="UP000288178"/>
    </source>
</evidence>
<comment type="similarity">
    <text evidence="1">Belongs to the peptidase S58 family.</text>
</comment>
<dbReference type="AlphaFoldDB" id="A0A3S3SC63"/>
<name>A0A3S3SC63_9BURK</name>
<sequence length="367" mass="38922">MATRKPRARELGLPFSGETGPHNAITDVPGVLVGFSTLDGSTEDGKIIKTGVTAILPRGHADEPAPVWAGLHRFNGNGEMTGTHWIEDAGYFFGPLCLTNTHSVGIVHHAAVRWMIRRYASAWSKRPMWALPVVAETYDGQYSDIDGQHVTEAHALSAIEGAAPGPVAEGNVGGGNGMRCYKFKGGTGTSSRALTIDGRRYTVASLVQSNHGVRDVFTVLGVPVGLHMPFSEGEQRELGSIIVIVATDAPLLPHQLQRVARRAALGIGRGGTYGGNSSGDIFLAFSTANPGPLPVFAPMHLSMEHLNDGACDPIYRAVIDATEEAVLNSMLAAEPTPEFRPGGNVCPALDADELVRIMTRYGRGPTA</sequence>
<dbReference type="InterPro" id="IPR005321">
    <property type="entry name" value="Peptidase_S58_DmpA"/>
</dbReference>
<comment type="caution">
    <text evidence="2">The sequence shown here is derived from an EMBL/GenBank/DDBJ whole genome shotgun (WGS) entry which is preliminary data.</text>
</comment>